<dbReference type="AlphaFoldDB" id="A0A4C1Y5A8"/>
<feature type="region of interest" description="Disordered" evidence="1">
    <location>
        <begin position="174"/>
        <end position="193"/>
    </location>
</feature>
<evidence type="ECO:0000313" key="3">
    <source>
        <dbReference type="Proteomes" id="UP000299102"/>
    </source>
</evidence>
<reference evidence="2 3" key="1">
    <citation type="journal article" date="2019" name="Commun. Biol.">
        <title>The bagworm genome reveals a unique fibroin gene that provides high tensile strength.</title>
        <authorList>
            <person name="Kono N."/>
            <person name="Nakamura H."/>
            <person name="Ohtoshi R."/>
            <person name="Tomita M."/>
            <person name="Numata K."/>
            <person name="Arakawa K."/>
        </authorList>
    </citation>
    <scope>NUCLEOTIDE SEQUENCE [LARGE SCALE GENOMIC DNA]</scope>
</reference>
<sequence length="210" mass="23578">MDRFLLFSLSPKPAAYHKSIRPRTAATRPPIESDRSTIDQCAPSGVDLAFAFGRKAVLGQQTHGNGEIGTDDCCLRTMSRNKRATREKLVVVAHMTPKELSVHYRILGYEQNIWRGIMDRDREKERMGLTSLELIPPRWPGEGGGAAGDRHHQCGTEVKLVELSDYLKKVDKDGLVTDDAPHKRAGDEGPRKKLREYLGDMLEKSQILKT</sequence>
<keyword evidence="3" id="KW-1185">Reference proteome</keyword>
<dbReference type="EMBL" id="BGZK01001083">
    <property type="protein sequence ID" value="GBP70690.1"/>
    <property type="molecule type" value="Genomic_DNA"/>
</dbReference>
<proteinExistence type="predicted"/>
<accession>A0A4C1Y5A8</accession>
<evidence type="ECO:0000256" key="1">
    <source>
        <dbReference type="SAM" id="MobiDB-lite"/>
    </source>
</evidence>
<evidence type="ECO:0000313" key="2">
    <source>
        <dbReference type="EMBL" id="GBP70690.1"/>
    </source>
</evidence>
<organism evidence="2 3">
    <name type="scientific">Eumeta variegata</name>
    <name type="common">Bagworm moth</name>
    <name type="synonym">Eumeta japonica</name>
    <dbReference type="NCBI Taxonomy" id="151549"/>
    <lineage>
        <taxon>Eukaryota</taxon>
        <taxon>Metazoa</taxon>
        <taxon>Ecdysozoa</taxon>
        <taxon>Arthropoda</taxon>
        <taxon>Hexapoda</taxon>
        <taxon>Insecta</taxon>
        <taxon>Pterygota</taxon>
        <taxon>Neoptera</taxon>
        <taxon>Endopterygota</taxon>
        <taxon>Lepidoptera</taxon>
        <taxon>Glossata</taxon>
        <taxon>Ditrysia</taxon>
        <taxon>Tineoidea</taxon>
        <taxon>Psychidae</taxon>
        <taxon>Oiketicinae</taxon>
        <taxon>Eumeta</taxon>
    </lineage>
</organism>
<name>A0A4C1Y5A8_EUMVA</name>
<protein>
    <submittedName>
        <fullName evidence="2">Uncharacterized protein</fullName>
    </submittedName>
</protein>
<gene>
    <name evidence="2" type="ORF">EVAR_56192_1</name>
</gene>
<comment type="caution">
    <text evidence="2">The sequence shown here is derived from an EMBL/GenBank/DDBJ whole genome shotgun (WGS) entry which is preliminary data.</text>
</comment>
<dbReference type="Proteomes" id="UP000299102">
    <property type="component" value="Unassembled WGS sequence"/>
</dbReference>